<dbReference type="RefSeq" id="WP_084117754.1">
    <property type="nucleotide sequence ID" value="NZ_FWXH01000036.1"/>
</dbReference>
<dbReference type="InterPro" id="IPR017853">
    <property type="entry name" value="GH"/>
</dbReference>
<dbReference type="InterPro" id="IPR002477">
    <property type="entry name" value="Peptidoglycan-bd-like"/>
</dbReference>
<dbReference type="GO" id="GO:0016787">
    <property type="term" value="F:hydrolase activity"/>
    <property type="evidence" value="ECO:0007669"/>
    <property type="project" value="UniProtKB-KW"/>
</dbReference>
<dbReference type="Gene3D" id="1.10.101.10">
    <property type="entry name" value="PGBD-like superfamily/PGBD"/>
    <property type="match status" value="3"/>
</dbReference>
<dbReference type="InterPro" id="IPR036365">
    <property type="entry name" value="PGBD-like_sf"/>
</dbReference>
<sequence>MDEMVLEVQDWLNTTYGGNSSYTKITEDGITGGTTIAALITALQIELGISPVDGSFGPATLVKCPTLSSTSGTKNEIIILQGALYCKGYNPNGIDGVYGNGVIVAIKQFQADAGLSTQDGITTPTIFQAILNTDAYTLISGGDSNIRTIEQKLNNSYSSIIGLIPTNGLYSKSTNIALIKALQHEEGQSVDGLWGPSTMNACPTIPGSKSTKNFVLLLQYSLYCNGYNPNGFDGLYGNGVKTAVTNFQTFVGLTADGYAGTQVWSSLLVSYGDKNRTCTACDCSTTITSEIAQTLRSNGYSVVGRYLTGKYAMSADELSIIFANGLKVFPIFEYGNTLSYFNYNQGVNDAINALLALSTLGFENCIVYFAVDYDALDSDVTTNILPYFKAINGVFARNNNYKIGVYGPRNICSRVAAAGYSVHSFVSDMSSGFSGNIGYKLPTDWSFDQINTVAIGTGSEQISIDKDICKGVDFGVSSVQPDATEALVNLANKISSLFKITVTDLNDVLTFTYPNGIVVTWEVGLKSDIGSGDLVVYVDKGGFQSFESIVGAISGSTGLSDDWFNQLAENIYIGNIRFVLKGDLSVEIEIDQLIPDEIKSLMSNEGMSSTYLYTIVNIKLDNFISGLEAEVVEEVEKAASIVFELAALVIAVCAILEVGPFAAAGGAADIIGTFLTGLFTKLSNSGLQAIYSN</sequence>
<evidence type="ECO:0000313" key="3">
    <source>
        <dbReference type="EMBL" id="SMC29109.1"/>
    </source>
</evidence>
<evidence type="ECO:0000259" key="1">
    <source>
        <dbReference type="Pfam" id="PF01471"/>
    </source>
</evidence>
<dbReference type="Proteomes" id="UP000192468">
    <property type="component" value="Unassembled WGS sequence"/>
</dbReference>
<dbReference type="SUPFAM" id="SSF47090">
    <property type="entry name" value="PGBD-like"/>
    <property type="match status" value="2"/>
</dbReference>
<dbReference type="EMBL" id="FWXH01000036">
    <property type="protein sequence ID" value="SMC29109.1"/>
    <property type="molecule type" value="Genomic_DNA"/>
</dbReference>
<evidence type="ECO:0000259" key="2">
    <source>
        <dbReference type="Pfam" id="PF08924"/>
    </source>
</evidence>
<dbReference type="InterPro" id="IPR015020">
    <property type="entry name" value="Rv2525c-like_Glyco_Hydro-like"/>
</dbReference>
<keyword evidence="4" id="KW-1185">Reference proteome</keyword>
<feature type="domain" description="Peptidoglycan binding-like" evidence="1">
    <location>
        <begin position="213"/>
        <end position="267"/>
    </location>
</feature>
<dbReference type="Pfam" id="PF01471">
    <property type="entry name" value="PG_binding_1"/>
    <property type="match status" value="2"/>
</dbReference>
<feature type="domain" description="Rv2525c-like glycoside hydrolase-like" evidence="2">
    <location>
        <begin position="293"/>
        <end position="468"/>
    </location>
</feature>
<proteinExistence type="predicted"/>
<dbReference type="SUPFAM" id="SSF51445">
    <property type="entry name" value="(Trans)glycosidases"/>
    <property type="match status" value="1"/>
</dbReference>
<keyword evidence="3" id="KW-0378">Hydrolase</keyword>
<gene>
    <name evidence="3" type="ORF">SAMN02745134_03779</name>
</gene>
<accession>A0A1W1XYR9</accession>
<dbReference type="InterPro" id="IPR036366">
    <property type="entry name" value="PGBDSf"/>
</dbReference>
<dbReference type="STRING" id="1121291.SAMN02745134_03779"/>
<dbReference type="CDD" id="cd06418">
    <property type="entry name" value="GH25_BacA-like"/>
    <property type="match status" value="1"/>
</dbReference>
<reference evidence="3 4" key="1">
    <citation type="submission" date="2017-04" db="EMBL/GenBank/DDBJ databases">
        <authorList>
            <person name="Afonso C.L."/>
            <person name="Miller P.J."/>
            <person name="Scott M.A."/>
            <person name="Spackman E."/>
            <person name="Goraichik I."/>
            <person name="Dimitrov K.M."/>
            <person name="Suarez D.L."/>
            <person name="Swayne D.E."/>
        </authorList>
    </citation>
    <scope>NUCLEOTIDE SEQUENCE [LARGE SCALE GENOMIC DNA]</scope>
    <source>
        <strain evidence="3 4">DSM 12555</strain>
    </source>
</reference>
<organism evidence="3 4">
    <name type="scientific">Clostridium acidisoli DSM 12555</name>
    <dbReference type="NCBI Taxonomy" id="1121291"/>
    <lineage>
        <taxon>Bacteria</taxon>
        <taxon>Bacillati</taxon>
        <taxon>Bacillota</taxon>
        <taxon>Clostridia</taxon>
        <taxon>Eubacteriales</taxon>
        <taxon>Clostridiaceae</taxon>
        <taxon>Clostridium</taxon>
    </lineage>
</organism>
<dbReference type="Pfam" id="PF08924">
    <property type="entry name" value="Rv2525c_GlyHyd-like"/>
    <property type="match status" value="1"/>
</dbReference>
<feature type="domain" description="Peptidoglycan binding-like" evidence="1">
    <location>
        <begin position="74"/>
        <end position="129"/>
    </location>
</feature>
<evidence type="ECO:0000313" key="4">
    <source>
        <dbReference type="Proteomes" id="UP000192468"/>
    </source>
</evidence>
<dbReference type="OrthoDB" id="1795295at2"/>
<name>A0A1W1XYR9_9CLOT</name>
<protein>
    <submittedName>
        <fullName evidence="3">Peptidoglycan-binding (PGRP) domain of peptidoglycan hydrolases-containing protein</fullName>
    </submittedName>
</protein>
<dbReference type="Gene3D" id="3.20.20.80">
    <property type="entry name" value="Glycosidases"/>
    <property type="match status" value="1"/>
</dbReference>
<dbReference type="AlphaFoldDB" id="A0A1W1XYR9"/>